<dbReference type="EMBL" id="JBJUIK010000012">
    <property type="protein sequence ID" value="KAL3510955.1"/>
    <property type="molecule type" value="Genomic_DNA"/>
</dbReference>
<reference evidence="1 2" key="1">
    <citation type="submission" date="2024-11" db="EMBL/GenBank/DDBJ databases">
        <title>A near-complete genome assembly of Cinchona calisaya.</title>
        <authorList>
            <person name="Lian D.C."/>
            <person name="Zhao X.W."/>
            <person name="Wei L."/>
        </authorList>
    </citation>
    <scope>NUCLEOTIDE SEQUENCE [LARGE SCALE GENOMIC DNA]</scope>
    <source>
        <tissue evidence="1">Nenye</tissue>
    </source>
</reference>
<evidence type="ECO:0000313" key="1">
    <source>
        <dbReference type="EMBL" id="KAL3510955.1"/>
    </source>
</evidence>
<sequence>MARHARFYLPKKIWDNYLKIEHTARGHTVQKFDYQHQIYNIIIALRPDGKGKNVQIVNLQARTCTCENRRHFNFHVRTSWLHILIAESIQLHLLVKCAQTKHI</sequence>
<evidence type="ECO:0000313" key="2">
    <source>
        <dbReference type="Proteomes" id="UP001630127"/>
    </source>
</evidence>
<organism evidence="1 2">
    <name type="scientific">Cinchona calisaya</name>
    <dbReference type="NCBI Taxonomy" id="153742"/>
    <lineage>
        <taxon>Eukaryota</taxon>
        <taxon>Viridiplantae</taxon>
        <taxon>Streptophyta</taxon>
        <taxon>Embryophyta</taxon>
        <taxon>Tracheophyta</taxon>
        <taxon>Spermatophyta</taxon>
        <taxon>Magnoliopsida</taxon>
        <taxon>eudicotyledons</taxon>
        <taxon>Gunneridae</taxon>
        <taxon>Pentapetalae</taxon>
        <taxon>asterids</taxon>
        <taxon>lamiids</taxon>
        <taxon>Gentianales</taxon>
        <taxon>Rubiaceae</taxon>
        <taxon>Cinchonoideae</taxon>
        <taxon>Cinchoneae</taxon>
        <taxon>Cinchona</taxon>
    </lineage>
</organism>
<proteinExistence type="predicted"/>
<dbReference type="Proteomes" id="UP001630127">
    <property type="component" value="Unassembled WGS sequence"/>
</dbReference>
<keyword evidence="2" id="KW-1185">Reference proteome</keyword>
<dbReference type="AlphaFoldDB" id="A0ABD2YY26"/>
<gene>
    <name evidence="1" type="ORF">ACH5RR_030356</name>
</gene>
<accession>A0ABD2YY26</accession>
<protein>
    <submittedName>
        <fullName evidence="1">Uncharacterized protein</fullName>
    </submittedName>
</protein>
<name>A0ABD2YY26_9GENT</name>
<comment type="caution">
    <text evidence="1">The sequence shown here is derived from an EMBL/GenBank/DDBJ whole genome shotgun (WGS) entry which is preliminary data.</text>
</comment>